<evidence type="ECO:0000313" key="2">
    <source>
        <dbReference type="EMBL" id="CAD8198402.1"/>
    </source>
</evidence>
<keyword evidence="3" id="KW-1185">Reference proteome</keyword>
<accession>A0A8S1XC83</accession>
<name>A0A8S1XC83_9CILI</name>
<gene>
    <name evidence="2" type="ORF">PPENT_87.1.T1180111</name>
</gene>
<feature type="domain" description="EGF-like" evidence="1">
    <location>
        <begin position="772"/>
        <end position="808"/>
    </location>
</feature>
<organism evidence="2 3">
    <name type="scientific">Paramecium pentaurelia</name>
    <dbReference type="NCBI Taxonomy" id="43138"/>
    <lineage>
        <taxon>Eukaryota</taxon>
        <taxon>Sar</taxon>
        <taxon>Alveolata</taxon>
        <taxon>Ciliophora</taxon>
        <taxon>Intramacronucleata</taxon>
        <taxon>Oligohymenophorea</taxon>
        <taxon>Peniculida</taxon>
        <taxon>Parameciidae</taxon>
        <taxon>Paramecium</taxon>
    </lineage>
</organism>
<evidence type="ECO:0000313" key="3">
    <source>
        <dbReference type="Proteomes" id="UP000689195"/>
    </source>
</evidence>
<dbReference type="CDD" id="cd00064">
    <property type="entry name" value="FU"/>
    <property type="match status" value="1"/>
</dbReference>
<dbReference type="SMART" id="SM00181">
    <property type="entry name" value="EGF"/>
    <property type="match status" value="2"/>
</dbReference>
<sequence>MILIIKIANKFTTTEMNPNNQFERKIVQLADDNYGTNSCLTYGLWSKYNPLSAIVKVGLQEIFNSHCYHLHNAMDFEQKNLNIVYFDCLNYETNQIIKTVQFINDQNQQMRFDLVIDSFDYENTWYFLQVIIWPKLDKLQLIVTKKQEVLLQTTKEIKTLINDLNLILTFGSNLQVPNSQILEISQLSYFPGPIWLQKVSIQSLEFDFNFIDNLKETYEQNIESCVCNKNEKYKMKDQDFINQQQYQFISQNSNCDSFILIGWIRIKEIKDSFELFSYQLMKVSANLQNPRSQNQNLSPFQLFYHFTPQYNEIEITTYNYTFPDVSIDFLDDPFLLKKKWQIENQITLWHYLKVELLKSKLKVEITFYNEKEINLYNIEYDVYQFHNFQFQIQYGDLQKIFPPYLIVQVRNLEFFNCYNEQIKLSCHFSCQDCDGPTNKDCLSCSQESRRIYLSQHKVCICPYDTIDNENQCQDYKESNIKLIKEEIRYKNKKCKYGQFQYDGDCYQCPSIIKDNFITCYDCVSNPEKWYLYPICQNVFVLKSNINFEETLQPTNDGQFYFDGIQLNQIHYTNISPCDYDLFNQDGIYKEFQLAQIYFREFCQQIYFDLSYQQFCYECLIFNCQICQLNVDSFKCLKCEQHYILIDDNCIYVQEMYKNNQQICLPQYFYSFENQCKLCEIKNCIYCFEYSDLDLNLCSLLNIIQSELLFLSNVKIGCALCEQDYLFDFTLGLCLLQKPKIENCLRSFIDINSKEKCTFSNNDDFSIAPQISNCDKLISNCQQCTIDVEKQIKCVMCQNNYIIENNNCYQNDDFDVNTQLIQNYVNQIQGFLLQFVPSLQLSVYNPFLNPYPISNEPCDLECLSCVDSQCKQCPLNYYKKQVITESSTKCSYCPPLCQVCINRTDEEIQNTSPNFIVNDQNQIYTKKCIFPYRDSPIIYDPYSNFIKYCFNNDCQDKFIFEIIHYSCDYSGFNRYYESNINTQYFNQIGIEKLTVNFTFGISQELCYQFFPLIFQTELKKTIFTLQNVNLQLQSKKYLELILGFTIQFNDFDQIEISNLGLVIDNNYYLLFNNRKNQIHLIIKNFTILNSTINNINSLFVTEVFGNITIINFTILNSIFLNSSIFNFQQQQLLGSIQIASLSIKNCTFIQSALFKFSQIEYFLSFKLFNIFQSNLRNSSIISISNNQPLLGFLFGEELKIKNNSLVHSYFINSTVQITISIKNFDLCFNYLKNSTIIAVSYQISINQIIISENLFVYSQFLFITQITFKNQFICNINNLDIIQNELQTANIILIFSTFQTNSLLIKLINFNIKQNSQYSIEIYIIYLKFN</sequence>
<dbReference type="OrthoDB" id="10430650at2759"/>
<dbReference type="Proteomes" id="UP000689195">
    <property type="component" value="Unassembled WGS sequence"/>
</dbReference>
<reference evidence="2" key="1">
    <citation type="submission" date="2021-01" db="EMBL/GenBank/DDBJ databases">
        <authorList>
            <consortium name="Genoscope - CEA"/>
            <person name="William W."/>
        </authorList>
    </citation>
    <scope>NUCLEOTIDE SEQUENCE</scope>
</reference>
<dbReference type="EMBL" id="CAJJDO010000118">
    <property type="protein sequence ID" value="CAD8198402.1"/>
    <property type="molecule type" value="Genomic_DNA"/>
</dbReference>
<feature type="domain" description="EGF-like" evidence="1">
    <location>
        <begin position="617"/>
        <end position="650"/>
    </location>
</feature>
<dbReference type="InterPro" id="IPR000742">
    <property type="entry name" value="EGF"/>
</dbReference>
<dbReference type="InterPro" id="IPR006212">
    <property type="entry name" value="Furin_repeat"/>
</dbReference>
<comment type="caution">
    <text evidence="2">The sequence shown here is derived from an EMBL/GenBank/DDBJ whole genome shotgun (WGS) entry which is preliminary data.</text>
</comment>
<protein>
    <recommendedName>
        <fullName evidence="1">EGF-like domain-containing protein</fullName>
    </recommendedName>
</protein>
<evidence type="ECO:0000259" key="1">
    <source>
        <dbReference type="SMART" id="SM00181"/>
    </source>
</evidence>
<proteinExistence type="predicted"/>